<evidence type="ECO:0000313" key="2">
    <source>
        <dbReference type="EMBL" id="GAA3537011.1"/>
    </source>
</evidence>
<proteinExistence type="predicted"/>
<gene>
    <name evidence="2" type="ORF">GCM10022235_00560</name>
</gene>
<dbReference type="Proteomes" id="UP001501222">
    <property type="component" value="Unassembled WGS sequence"/>
</dbReference>
<evidence type="ECO:0000256" key="1">
    <source>
        <dbReference type="SAM" id="MobiDB-lite"/>
    </source>
</evidence>
<keyword evidence="3" id="KW-1185">Reference proteome</keyword>
<sequence>MPTALPGWEMPDAAPWARAPQNPGPPPPADVERLTDQVVAAIDRRLIAHLERTGRGWR</sequence>
<evidence type="ECO:0000313" key="3">
    <source>
        <dbReference type="Proteomes" id="UP001501222"/>
    </source>
</evidence>
<comment type="caution">
    <text evidence="2">The sequence shown here is derived from an EMBL/GenBank/DDBJ whole genome shotgun (WGS) entry which is preliminary data.</text>
</comment>
<reference evidence="3" key="1">
    <citation type="journal article" date="2019" name="Int. J. Syst. Evol. Microbiol.">
        <title>The Global Catalogue of Microorganisms (GCM) 10K type strain sequencing project: providing services to taxonomists for standard genome sequencing and annotation.</title>
        <authorList>
            <consortium name="The Broad Institute Genomics Platform"/>
            <consortium name="The Broad Institute Genome Sequencing Center for Infectious Disease"/>
            <person name="Wu L."/>
            <person name="Ma J."/>
        </authorList>
    </citation>
    <scope>NUCLEOTIDE SEQUENCE [LARGE SCALE GENOMIC DNA]</scope>
    <source>
        <strain evidence="3">JCM 16928</strain>
    </source>
</reference>
<dbReference type="EMBL" id="BAABAA010000001">
    <property type="protein sequence ID" value="GAA3537011.1"/>
    <property type="molecule type" value="Genomic_DNA"/>
</dbReference>
<protein>
    <submittedName>
        <fullName evidence="2">Uncharacterized protein</fullName>
    </submittedName>
</protein>
<name>A0ABP6VQ11_9ACTN</name>
<feature type="region of interest" description="Disordered" evidence="1">
    <location>
        <begin position="1"/>
        <end position="31"/>
    </location>
</feature>
<organism evidence="2 3">
    <name type="scientific">Kribbella ginsengisoli</name>
    <dbReference type="NCBI Taxonomy" id="363865"/>
    <lineage>
        <taxon>Bacteria</taxon>
        <taxon>Bacillati</taxon>
        <taxon>Actinomycetota</taxon>
        <taxon>Actinomycetes</taxon>
        <taxon>Propionibacteriales</taxon>
        <taxon>Kribbellaceae</taxon>
        <taxon>Kribbella</taxon>
    </lineage>
</organism>
<accession>A0ABP6VQ11</accession>